<sequence length="83" mass="9465">MEAFFYLFNILIAIYLFIDAQKHNKNKWLWAILGLIFSFITLGIYWILTGKKVLGWVLTIAAIIWTILGVVGVVAVGLFKAFN</sequence>
<dbReference type="RefSeq" id="WP_113970433.1">
    <property type="nucleotide sequence ID" value="NZ_QNRJ01000012.1"/>
</dbReference>
<keyword evidence="1" id="KW-0472">Membrane</keyword>
<comment type="caution">
    <text evidence="2">The sequence shown here is derived from an EMBL/GenBank/DDBJ whole genome shotgun (WGS) entry which is preliminary data.</text>
</comment>
<proteinExistence type="predicted"/>
<feature type="transmembrane region" description="Helical" evidence="1">
    <location>
        <begin position="6"/>
        <end position="21"/>
    </location>
</feature>
<dbReference type="AlphaFoldDB" id="A0A366EKA3"/>
<feature type="transmembrane region" description="Helical" evidence="1">
    <location>
        <begin position="54"/>
        <end position="79"/>
    </location>
</feature>
<organism evidence="2 3">
    <name type="scientific">Rossellomorea aquimaris</name>
    <dbReference type="NCBI Taxonomy" id="189382"/>
    <lineage>
        <taxon>Bacteria</taxon>
        <taxon>Bacillati</taxon>
        <taxon>Bacillota</taxon>
        <taxon>Bacilli</taxon>
        <taxon>Bacillales</taxon>
        <taxon>Bacillaceae</taxon>
        <taxon>Rossellomorea</taxon>
    </lineage>
</organism>
<gene>
    <name evidence="2" type="ORF">DET59_11275</name>
</gene>
<dbReference type="EMBL" id="QNRJ01000012">
    <property type="protein sequence ID" value="RBP02788.1"/>
    <property type="molecule type" value="Genomic_DNA"/>
</dbReference>
<keyword evidence="1" id="KW-1133">Transmembrane helix</keyword>
<evidence type="ECO:0000313" key="3">
    <source>
        <dbReference type="Proteomes" id="UP000252118"/>
    </source>
</evidence>
<keyword evidence="1" id="KW-0812">Transmembrane</keyword>
<name>A0A366EKA3_9BACI</name>
<evidence type="ECO:0000256" key="1">
    <source>
        <dbReference type="SAM" id="Phobius"/>
    </source>
</evidence>
<evidence type="ECO:0000313" key="2">
    <source>
        <dbReference type="EMBL" id="RBP02788.1"/>
    </source>
</evidence>
<feature type="transmembrane region" description="Helical" evidence="1">
    <location>
        <begin position="28"/>
        <end position="48"/>
    </location>
</feature>
<dbReference type="Proteomes" id="UP000252118">
    <property type="component" value="Unassembled WGS sequence"/>
</dbReference>
<dbReference type="OrthoDB" id="2930714at2"/>
<accession>A0A366EKA3</accession>
<reference evidence="2 3" key="1">
    <citation type="submission" date="2018-06" db="EMBL/GenBank/DDBJ databases">
        <title>Freshwater and sediment microbial communities from various areas in North America, analyzing microbe dynamics in response to fracking.</title>
        <authorList>
            <person name="Lamendella R."/>
        </authorList>
    </citation>
    <scope>NUCLEOTIDE SEQUENCE [LARGE SCALE GENOMIC DNA]</scope>
    <source>
        <strain evidence="2 3">97B</strain>
    </source>
</reference>
<protein>
    <submittedName>
        <fullName evidence="2">Uncharacterized protein</fullName>
    </submittedName>
</protein>